<dbReference type="Pfam" id="PF00009">
    <property type="entry name" value="GTP_EFTU"/>
    <property type="match status" value="1"/>
</dbReference>
<dbReference type="CDD" id="cd01887">
    <property type="entry name" value="IF2_eIF5B"/>
    <property type="match status" value="1"/>
</dbReference>
<evidence type="ECO:0000256" key="5">
    <source>
        <dbReference type="ARBA" id="ARBA00023134"/>
    </source>
</evidence>
<keyword evidence="2" id="KW-0396">Initiation factor</keyword>
<name>A0A9N9IZW9_9GLOM</name>
<comment type="similarity">
    <text evidence="1">Belongs to the TRAFAC class translation factor GTPase superfamily. Classic translation factor GTPase family. IF-2 subfamily.</text>
</comment>
<dbReference type="Gene3D" id="2.40.30.10">
    <property type="entry name" value="Translation factors"/>
    <property type="match status" value="2"/>
</dbReference>
<dbReference type="GO" id="GO:0005525">
    <property type="term" value="F:GTP binding"/>
    <property type="evidence" value="ECO:0007669"/>
    <property type="project" value="UniProtKB-KW"/>
</dbReference>
<dbReference type="GO" id="GO:0005737">
    <property type="term" value="C:cytoplasm"/>
    <property type="evidence" value="ECO:0007669"/>
    <property type="project" value="TreeGrafter"/>
</dbReference>
<dbReference type="SUPFAM" id="SSF52156">
    <property type="entry name" value="Initiation factor IF2/eIF5b, domain 3"/>
    <property type="match status" value="1"/>
</dbReference>
<feature type="non-terminal residue" evidence="7">
    <location>
        <position position="1"/>
    </location>
</feature>
<keyword evidence="3" id="KW-0547">Nucleotide-binding</keyword>
<dbReference type="GO" id="GO:0003924">
    <property type="term" value="F:GTPase activity"/>
    <property type="evidence" value="ECO:0007669"/>
    <property type="project" value="InterPro"/>
</dbReference>
<dbReference type="InterPro" id="IPR053905">
    <property type="entry name" value="EF-G-like_DII"/>
</dbReference>
<dbReference type="SUPFAM" id="SSF50447">
    <property type="entry name" value="Translation proteins"/>
    <property type="match status" value="2"/>
</dbReference>
<dbReference type="InterPro" id="IPR027417">
    <property type="entry name" value="P-loop_NTPase"/>
</dbReference>
<dbReference type="Gene3D" id="3.40.50.300">
    <property type="entry name" value="P-loop containing nucleotide triphosphate hydrolases"/>
    <property type="match status" value="1"/>
</dbReference>
<keyword evidence="8" id="KW-1185">Reference proteome</keyword>
<dbReference type="InterPro" id="IPR036925">
    <property type="entry name" value="TIF_IF2_dom3_sf"/>
</dbReference>
<gene>
    <name evidence="7" type="ORF">RFULGI_LOCUS14082</name>
</gene>
<dbReference type="InterPro" id="IPR005225">
    <property type="entry name" value="Small_GTP-bd"/>
</dbReference>
<evidence type="ECO:0000256" key="1">
    <source>
        <dbReference type="ARBA" id="ARBA00007733"/>
    </source>
</evidence>
<dbReference type="InterPro" id="IPR009000">
    <property type="entry name" value="Transl_B-barrel_sf"/>
</dbReference>
<dbReference type="InterPro" id="IPR023115">
    <property type="entry name" value="TIF_IF2_dom3"/>
</dbReference>
<protein>
    <submittedName>
        <fullName evidence="7">9541_t:CDS:1</fullName>
    </submittedName>
</protein>
<organism evidence="7 8">
    <name type="scientific">Racocetra fulgida</name>
    <dbReference type="NCBI Taxonomy" id="60492"/>
    <lineage>
        <taxon>Eukaryota</taxon>
        <taxon>Fungi</taxon>
        <taxon>Fungi incertae sedis</taxon>
        <taxon>Mucoromycota</taxon>
        <taxon>Glomeromycotina</taxon>
        <taxon>Glomeromycetes</taxon>
        <taxon>Diversisporales</taxon>
        <taxon>Gigasporaceae</taxon>
        <taxon>Racocetra</taxon>
    </lineage>
</organism>
<dbReference type="Pfam" id="PF22042">
    <property type="entry name" value="EF-G_D2"/>
    <property type="match status" value="1"/>
</dbReference>
<evidence type="ECO:0000313" key="8">
    <source>
        <dbReference type="Proteomes" id="UP000789396"/>
    </source>
</evidence>
<dbReference type="NCBIfam" id="TIGR00231">
    <property type="entry name" value="small_GTP"/>
    <property type="match status" value="1"/>
</dbReference>
<evidence type="ECO:0000259" key="6">
    <source>
        <dbReference type="PROSITE" id="PS51722"/>
    </source>
</evidence>
<reference evidence="7" key="1">
    <citation type="submission" date="2021-06" db="EMBL/GenBank/DDBJ databases">
        <authorList>
            <person name="Kallberg Y."/>
            <person name="Tangrot J."/>
            <person name="Rosling A."/>
        </authorList>
    </citation>
    <scope>NUCLEOTIDE SEQUENCE</scope>
    <source>
        <strain evidence="7">IN212</strain>
    </source>
</reference>
<dbReference type="EMBL" id="CAJVPZ010039653">
    <property type="protein sequence ID" value="CAG8757902.1"/>
    <property type="molecule type" value="Genomic_DNA"/>
</dbReference>
<dbReference type="PANTHER" id="PTHR43381">
    <property type="entry name" value="TRANSLATION INITIATION FACTOR IF-2-RELATED"/>
    <property type="match status" value="1"/>
</dbReference>
<dbReference type="OrthoDB" id="2425258at2759"/>
<evidence type="ECO:0000256" key="4">
    <source>
        <dbReference type="ARBA" id="ARBA00022917"/>
    </source>
</evidence>
<proteinExistence type="inferred from homology"/>
<evidence type="ECO:0000313" key="7">
    <source>
        <dbReference type="EMBL" id="CAG8757902.1"/>
    </source>
</evidence>
<evidence type="ECO:0000256" key="3">
    <source>
        <dbReference type="ARBA" id="ARBA00022741"/>
    </source>
</evidence>
<dbReference type="PROSITE" id="PS51722">
    <property type="entry name" value="G_TR_2"/>
    <property type="match status" value="1"/>
</dbReference>
<evidence type="ECO:0000256" key="2">
    <source>
        <dbReference type="ARBA" id="ARBA00022540"/>
    </source>
</evidence>
<dbReference type="InterPro" id="IPR015760">
    <property type="entry name" value="TIF_IF2"/>
</dbReference>
<dbReference type="Proteomes" id="UP000789396">
    <property type="component" value="Unassembled WGS sequence"/>
</dbReference>
<keyword evidence="5" id="KW-0342">GTP-binding</keyword>
<dbReference type="SUPFAM" id="SSF52540">
    <property type="entry name" value="P-loop containing nucleoside triphosphate hydrolases"/>
    <property type="match status" value="1"/>
</dbReference>
<comment type="caution">
    <text evidence="7">The sequence shown here is derived from an EMBL/GenBank/DDBJ whole genome shotgun (WGS) entry which is preliminary data.</text>
</comment>
<dbReference type="PANTHER" id="PTHR43381:SF5">
    <property type="entry name" value="TR-TYPE G DOMAIN-CONTAINING PROTEIN"/>
    <property type="match status" value="1"/>
</dbReference>
<accession>A0A9N9IZW9</accession>
<sequence length="478" mass="52818">MTSAELGKIIGQSISRNQALTDGLLSDYCRSINIRVKKKGELDFRQIIQEYSQKSQPQGSLMNRPPIVSIMGHIDHGKTTLLDTIRQTQVQKKEAGGITQKVSVSQAEFQGQKITFLDTPGHSDFIKMRQRGISLTDLVVLVIDAKDGIMSQTAEIIDYLHNYQLPTLVFINHKKPSGEIIVVSGNAKEKASVNHLLENVLLFADFKSHPHNPAQGVVIDSFLHPQTGSQINELLIQDGTLKIKDSIFLNGKFGSVKIMSDIQGQRSTTAQPSDIVQVVGLNIPAELGDRFLKKITPTPPSSKKKNVNLVLVADSQNSLEALTELVKKKNALHCNLSVVYKAVGNLNSFALDLTKITNSQVLIFGYQPPQSQIKILKENNISFFSSKIIYEIGEKLDQIIDSQQEIEEVEEIVGTAVVKVVFEFSKGNIAGCQVTEGKISRNKRVYVLRGKEAQKIFTGEIKSLESNKVEKNEVSSGQ</sequence>
<dbReference type="AlphaFoldDB" id="A0A9N9IZW9"/>
<keyword evidence="4" id="KW-0648">Protein biosynthesis</keyword>
<dbReference type="Pfam" id="PF11987">
    <property type="entry name" value="IF-2"/>
    <property type="match status" value="1"/>
</dbReference>
<dbReference type="GO" id="GO:0003743">
    <property type="term" value="F:translation initiation factor activity"/>
    <property type="evidence" value="ECO:0007669"/>
    <property type="project" value="UniProtKB-KW"/>
</dbReference>
<feature type="domain" description="Tr-type G" evidence="6">
    <location>
        <begin position="63"/>
        <end position="209"/>
    </location>
</feature>
<dbReference type="InterPro" id="IPR000795">
    <property type="entry name" value="T_Tr_GTP-bd_dom"/>
</dbReference>